<dbReference type="NCBIfam" id="NF001319">
    <property type="entry name" value="PRK00258.3-3"/>
    <property type="match status" value="1"/>
</dbReference>
<evidence type="ECO:0000256" key="4">
    <source>
        <dbReference type="ARBA" id="ARBA00023002"/>
    </source>
</evidence>
<dbReference type="AlphaFoldDB" id="A0A9D1EVM3"/>
<dbReference type="GO" id="GO:0009073">
    <property type="term" value="P:aromatic amino acid family biosynthetic process"/>
    <property type="evidence" value="ECO:0007669"/>
    <property type="project" value="UniProtKB-KW"/>
</dbReference>
<dbReference type="EMBL" id="DVIQ01000100">
    <property type="protein sequence ID" value="HIS32798.1"/>
    <property type="molecule type" value="Genomic_DNA"/>
</dbReference>
<organism evidence="12 13">
    <name type="scientific">Candidatus Limivivens intestinipullorum</name>
    <dbReference type="NCBI Taxonomy" id="2840858"/>
    <lineage>
        <taxon>Bacteria</taxon>
        <taxon>Bacillati</taxon>
        <taxon>Bacillota</taxon>
        <taxon>Clostridia</taxon>
        <taxon>Lachnospirales</taxon>
        <taxon>Lachnospiraceae</taxon>
        <taxon>Lachnospiraceae incertae sedis</taxon>
        <taxon>Candidatus Limivivens</taxon>
    </lineage>
</organism>
<comment type="pathway">
    <text evidence="8">Aromatic compound metabolism; 3,4-dihydroxybenzoate biosynthesis; 3-dehydroquinate from D-quinate (NAD(+) route).</text>
</comment>
<feature type="domain" description="SDH C-terminal" evidence="11">
    <location>
        <begin position="257"/>
        <end position="284"/>
    </location>
</feature>
<dbReference type="HAMAP" id="MF_00222">
    <property type="entry name" value="Shikimate_DH_AroE"/>
    <property type="match status" value="1"/>
</dbReference>
<evidence type="ECO:0000313" key="12">
    <source>
        <dbReference type="EMBL" id="HIS32798.1"/>
    </source>
</evidence>
<dbReference type="InterPro" id="IPR011342">
    <property type="entry name" value="Shikimate_DH"/>
</dbReference>
<feature type="binding site" evidence="9">
    <location>
        <position position="234"/>
    </location>
    <ligand>
        <name>NADP(+)</name>
        <dbReference type="ChEBI" id="CHEBI:58349"/>
    </ligand>
</feature>
<dbReference type="InterPro" id="IPR022893">
    <property type="entry name" value="Shikimate_DH_fam"/>
</dbReference>
<keyword evidence="3 9" id="KW-0521">NADP</keyword>
<dbReference type="NCBIfam" id="TIGR00507">
    <property type="entry name" value="aroE"/>
    <property type="match status" value="1"/>
</dbReference>
<dbReference type="InterPro" id="IPR013708">
    <property type="entry name" value="Shikimate_DH-bd_N"/>
</dbReference>
<keyword evidence="4 9" id="KW-0560">Oxidoreductase</keyword>
<reference evidence="12" key="2">
    <citation type="journal article" date="2021" name="PeerJ">
        <title>Extensive microbial diversity within the chicken gut microbiome revealed by metagenomics and culture.</title>
        <authorList>
            <person name="Gilroy R."/>
            <person name="Ravi A."/>
            <person name="Getino M."/>
            <person name="Pursley I."/>
            <person name="Horton D.L."/>
            <person name="Alikhan N.F."/>
            <person name="Baker D."/>
            <person name="Gharbi K."/>
            <person name="Hall N."/>
            <person name="Watson M."/>
            <person name="Adriaenssens E.M."/>
            <person name="Foster-Nyarko E."/>
            <person name="Jarju S."/>
            <person name="Secka A."/>
            <person name="Antonio M."/>
            <person name="Oren A."/>
            <person name="Chaudhuri R.R."/>
            <person name="La Ragione R."/>
            <person name="Hildebrand F."/>
            <person name="Pallen M.J."/>
        </authorList>
    </citation>
    <scope>NUCLEOTIDE SEQUENCE</scope>
    <source>
        <strain evidence="12">CHK190-19873</strain>
    </source>
</reference>
<dbReference type="CDD" id="cd01065">
    <property type="entry name" value="NAD_bind_Shikimate_DH"/>
    <property type="match status" value="1"/>
</dbReference>
<dbReference type="Gene3D" id="3.40.50.720">
    <property type="entry name" value="NAD(P)-binding Rossmann-like Domain"/>
    <property type="match status" value="1"/>
</dbReference>
<dbReference type="GO" id="GO:0004764">
    <property type="term" value="F:shikimate 3-dehydrogenase (NADP+) activity"/>
    <property type="evidence" value="ECO:0007669"/>
    <property type="project" value="UniProtKB-UniRule"/>
</dbReference>
<evidence type="ECO:0000256" key="5">
    <source>
        <dbReference type="ARBA" id="ARBA00023141"/>
    </source>
</evidence>
<evidence type="ECO:0000259" key="11">
    <source>
        <dbReference type="Pfam" id="PF18317"/>
    </source>
</evidence>
<proteinExistence type="inferred from homology"/>
<dbReference type="GO" id="GO:0030266">
    <property type="term" value="F:quinate 3-dehydrogenase (NAD+) activity"/>
    <property type="evidence" value="ECO:0007669"/>
    <property type="project" value="UniProtKB-EC"/>
</dbReference>
<dbReference type="GO" id="GO:0009423">
    <property type="term" value="P:chorismate biosynthetic process"/>
    <property type="evidence" value="ECO:0007669"/>
    <property type="project" value="UniProtKB-UniRule"/>
</dbReference>
<dbReference type="PANTHER" id="PTHR21089:SF1">
    <property type="entry name" value="BIFUNCTIONAL 3-DEHYDROQUINATE DEHYDRATASE_SHIKIMATE DEHYDROGENASE, CHLOROPLASTIC"/>
    <property type="match status" value="1"/>
</dbReference>
<dbReference type="SUPFAM" id="SSF51735">
    <property type="entry name" value="NAD(P)-binding Rossmann-fold domains"/>
    <property type="match status" value="1"/>
</dbReference>
<evidence type="ECO:0000259" key="10">
    <source>
        <dbReference type="Pfam" id="PF08501"/>
    </source>
</evidence>
<comment type="caution">
    <text evidence="9">Lacks conserved residue(s) required for the propagation of feature annotation.</text>
</comment>
<comment type="catalytic activity">
    <reaction evidence="6">
        <text>L-quinate + NAD(+) = 3-dehydroquinate + NADH + H(+)</text>
        <dbReference type="Rhea" id="RHEA:22364"/>
        <dbReference type="ChEBI" id="CHEBI:15378"/>
        <dbReference type="ChEBI" id="CHEBI:29751"/>
        <dbReference type="ChEBI" id="CHEBI:32364"/>
        <dbReference type="ChEBI" id="CHEBI:57540"/>
        <dbReference type="ChEBI" id="CHEBI:57945"/>
        <dbReference type="EC" id="1.1.1.24"/>
    </reaction>
</comment>
<comment type="function">
    <text evidence="9">Involved in the biosynthesis of the chorismate, which leads to the biosynthesis of aromatic amino acids. Catalyzes the reversible NADPH linked reduction of 3-dehydroshikimate (DHSA) to yield shikimate (SA).</text>
</comment>
<dbReference type="Pfam" id="PF18317">
    <property type="entry name" value="SDH_C"/>
    <property type="match status" value="1"/>
</dbReference>
<feature type="binding site" evidence="9">
    <location>
        <begin position="22"/>
        <end position="24"/>
    </location>
    <ligand>
        <name>shikimate</name>
        <dbReference type="ChEBI" id="CHEBI:36208"/>
    </ligand>
</feature>
<dbReference type="GO" id="GO:0050661">
    <property type="term" value="F:NADP binding"/>
    <property type="evidence" value="ECO:0007669"/>
    <property type="project" value="InterPro"/>
</dbReference>
<gene>
    <name evidence="9" type="primary">aroE</name>
    <name evidence="12" type="ORF">IAB44_14825</name>
</gene>
<dbReference type="PANTHER" id="PTHR21089">
    <property type="entry name" value="SHIKIMATE DEHYDROGENASE"/>
    <property type="match status" value="1"/>
</dbReference>
<feature type="binding site" evidence="9">
    <location>
        <position position="109"/>
    </location>
    <ligand>
        <name>shikimate</name>
        <dbReference type="ChEBI" id="CHEBI:36208"/>
    </ligand>
</feature>
<dbReference type="Gene3D" id="3.40.50.10860">
    <property type="entry name" value="Leucine Dehydrogenase, chain A, domain 1"/>
    <property type="match status" value="1"/>
</dbReference>
<dbReference type="InterPro" id="IPR041121">
    <property type="entry name" value="SDH_C"/>
</dbReference>
<evidence type="ECO:0000256" key="6">
    <source>
        <dbReference type="ARBA" id="ARBA00051639"/>
    </source>
</evidence>
<feature type="binding site" evidence="9">
    <location>
        <begin position="133"/>
        <end position="137"/>
    </location>
    <ligand>
        <name>NADP(+)</name>
        <dbReference type="ChEBI" id="CHEBI:58349"/>
    </ligand>
</feature>
<dbReference type="GO" id="GO:0008652">
    <property type="term" value="P:amino acid biosynthetic process"/>
    <property type="evidence" value="ECO:0007669"/>
    <property type="project" value="UniProtKB-KW"/>
</dbReference>
<feature type="binding site" evidence="9">
    <location>
        <position position="94"/>
    </location>
    <ligand>
        <name>shikimate</name>
        <dbReference type="ChEBI" id="CHEBI:36208"/>
    </ligand>
</feature>
<comment type="pathway">
    <text evidence="1 9">Metabolic intermediate biosynthesis; chorismate biosynthesis; chorismate from D-erythrose 4-phosphate and phosphoenolpyruvate: step 4/7.</text>
</comment>
<keyword evidence="2 9" id="KW-0028">Amino-acid biosynthesis</keyword>
<feature type="active site" description="Proton acceptor" evidence="9">
    <location>
        <position position="73"/>
    </location>
</feature>
<dbReference type="EC" id="1.1.1.25" evidence="9"/>
<evidence type="ECO:0000256" key="9">
    <source>
        <dbReference type="HAMAP-Rule" id="MF_00222"/>
    </source>
</evidence>
<accession>A0A9D1EVM3</accession>
<keyword evidence="5 9" id="KW-0057">Aromatic amino acid biosynthesis</keyword>
<feature type="binding site" evidence="9">
    <location>
        <position position="236"/>
    </location>
    <ligand>
        <name>shikimate</name>
        <dbReference type="ChEBI" id="CHEBI:36208"/>
    </ligand>
</feature>
<comment type="catalytic activity">
    <reaction evidence="7">
        <text>shikimate + NAD(+) = 3-dehydroshikimate + NADH + H(+)</text>
        <dbReference type="Rhea" id="RHEA:17741"/>
        <dbReference type="ChEBI" id="CHEBI:15378"/>
        <dbReference type="ChEBI" id="CHEBI:16630"/>
        <dbReference type="ChEBI" id="CHEBI:36208"/>
        <dbReference type="ChEBI" id="CHEBI:57540"/>
        <dbReference type="ChEBI" id="CHEBI:57945"/>
    </reaction>
</comment>
<comment type="similarity">
    <text evidence="9">Belongs to the shikimate dehydrogenase family.</text>
</comment>
<dbReference type="GO" id="GO:0019632">
    <property type="term" value="P:shikimate metabolic process"/>
    <property type="evidence" value="ECO:0007669"/>
    <property type="project" value="InterPro"/>
</dbReference>
<name>A0A9D1EVM3_9FIRM</name>
<evidence type="ECO:0000256" key="2">
    <source>
        <dbReference type="ARBA" id="ARBA00022605"/>
    </source>
</evidence>
<protein>
    <recommendedName>
        <fullName evidence="9">Shikimate dehydrogenase (NADP(+))</fullName>
        <shortName evidence="9">SDH</shortName>
        <ecNumber evidence="9">1.1.1.25</ecNumber>
    </recommendedName>
</protein>
<comment type="caution">
    <text evidence="12">The sequence shown here is derived from an EMBL/GenBank/DDBJ whole genome shotgun (WGS) entry which is preliminary data.</text>
</comment>
<dbReference type="FunFam" id="3.40.50.720:FF:000086">
    <property type="entry name" value="Quinate/shikimate dehydrogenase"/>
    <property type="match status" value="1"/>
</dbReference>
<dbReference type="Pfam" id="PF08501">
    <property type="entry name" value="Shikimate_dh_N"/>
    <property type="match status" value="1"/>
</dbReference>
<feature type="binding site" evidence="9">
    <location>
        <position position="69"/>
    </location>
    <ligand>
        <name>shikimate</name>
        <dbReference type="ChEBI" id="CHEBI:36208"/>
    </ligand>
</feature>
<sequence length="287" mass="31112">MEFQITGRTGLTCLLGSPVAHSISPLMHNEAFRLLGLDYVYLCFDVNEKQFPSALDGLRAFHVRGFNCTMPLKTEMCRLADRLSPAARLIGAVNTVVNDDGLLTGHNTDGTGYIRSLADAGFSIKDKTMTLLGAGGAASAIAIQAALDGAAQIRIFNRRSRSWSNALSLAEKISRNTGCRAEVFDLEDPAALRGSLESSQLLTNATSVGMAPNADRSPVPDASFLHRGLLVSDIIYNPRETRLMRLAMDAGCQVLGGLSLLLYQGAEAFRIWTGQDMPLEPIRQKYF</sequence>
<evidence type="ECO:0000256" key="1">
    <source>
        <dbReference type="ARBA" id="ARBA00004871"/>
    </source>
</evidence>
<comment type="subunit">
    <text evidence="9">Homodimer.</text>
</comment>
<evidence type="ECO:0000313" key="13">
    <source>
        <dbReference type="Proteomes" id="UP000823935"/>
    </source>
</evidence>
<dbReference type="InterPro" id="IPR036291">
    <property type="entry name" value="NAD(P)-bd_dom_sf"/>
</dbReference>
<reference evidence="12" key="1">
    <citation type="submission" date="2020-10" db="EMBL/GenBank/DDBJ databases">
        <authorList>
            <person name="Gilroy R."/>
        </authorList>
    </citation>
    <scope>NUCLEOTIDE SEQUENCE</scope>
    <source>
        <strain evidence="12">CHK190-19873</strain>
    </source>
</reference>
<feature type="binding site" evidence="9">
    <location>
        <position position="257"/>
    </location>
    <ligand>
        <name>NADP(+)</name>
        <dbReference type="ChEBI" id="CHEBI:58349"/>
    </ligand>
</feature>
<feature type="domain" description="Shikimate dehydrogenase substrate binding N-terminal" evidence="10">
    <location>
        <begin position="14"/>
        <end position="96"/>
    </location>
</feature>
<evidence type="ECO:0000256" key="8">
    <source>
        <dbReference type="ARBA" id="ARBA00060613"/>
    </source>
</evidence>
<dbReference type="InterPro" id="IPR046346">
    <property type="entry name" value="Aminoacid_DH-like_N_sf"/>
</dbReference>
<evidence type="ECO:0000256" key="3">
    <source>
        <dbReference type="ARBA" id="ARBA00022857"/>
    </source>
</evidence>
<dbReference type="Proteomes" id="UP000823935">
    <property type="component" value="Unassembled WGS sequence"/>
</dbReference>
<feature type="binding site" evidence="9">
    <location>
        <position position="264"/>
    </location>
    <ligand>
        <name>shikimate</name>
        <dbReference type="ChEBI" id="CHEBI:36208"/>
    </ligand>
</feature>
<evidence type="ECO:0000256" key="7">
    <source>
        <dbReference type="ARBA" id="ARBA00052329"/>
    </source>
</evidence>
<dbReference type="SUPFAM" id="SSF53223">
    <property type="entry name" value="Aminoacid dehydrogenase-like, N-terminal domain"/>
    <property type="match status" value="1"/>
</dbReference>
<comment type="catalytic activity">
    <reaction evidence="9">
        <text>shikimate + NADP(+) = 3-dehydroshikimate + NADPH + H(+)</text>
        <dbReference type="Rhea" id="RHEA:17737"/>
        <dbReference type="ChEBI" id="CHEBI:15378"/>
        <dbReference type="ChEBI" id="CHEBI:16630"/>
        <dbReference type="ChEBI" id="CHEBI:36208"/>
        <dbReference type="ChEBI" id="CHEBI:57783"/>
        <dbReference type="ChEBI" id="CHEBI:58349"/>
        <dbReference type="EC" id="1.1.1.25"/>
    </reaction>
</comment>